<accession>A0A654LYP0</accession>
<protein>
    <submittedName>
        <fullName evidence="1">Uncharacterized protein</fullName>
    </submittedName>
</protein>
<name>A0A654LYP0_9ARCH</name>
<dbReference type="KEGG" id="taa:NMY3_01186"/>
<organism evidence="1 2">
    <name type="scientific">Candidatus Nitrosocosmicus oleophilus</name>
    <dbReference type="NCBI Taxonomy" id="1353260"/>
    <lineage>
        <taxon>Archaea</taxon>
        <taxon>Nitrososphaerota</taxon>
        <taxon>Nitrososphaeria</taxon>
        <taxon>Nitrososphaerales</taxon>
        <taxon>Nitrososphaeraceae</taxon>
        <taxon>Candidatus Nitrosocosmicus</taxon>
    </lineage>
</organism>
<dbReference type="Proteomes" id="UP000058925">
    <property type="component" value="Chromosome"/>
</dbReference>
<dbReference type="EMBL" id="CP012850">
    <property type="protein sequence ID" value="ALI35391.1"/>
    <property type="molecule type" value="Genomic_DNA"/>
</dbReference>
<keyword evidence="2" id="KW-1185">Reference proteome</keyword>
<evidence type="ECO:0000313" key="2">
    <source>
        <dbReference type="Proteomes" id="UP000058925"/>
    </source>
</evidence>
<gene>
    <name evidence="1" type="ORF">NMY3_01186</name>
</gene>
<proteinExistence type="predicted"/>
<evidence type="ECO:0000313" key="1">
    <source>
        <dbReference type="EMBL" id="ALI35391.1"/>
    </source>
</evidence>
<dbReference type="AlphaFoldDB" id="A0A654LYP0"/>
<reference evidence="2" key="1">
    <citation type="submission" date="2015-10" db="EMBL/GenBank/DDBJ databases">
        <title>Niche specialization of a soil ammonia-oxidizing archaeon, Candidatus Nitrosocosmicus oleophilus.</title>
        <authorList>
            <person name="Jung M.-Y."/>
            <person name="Rhee S.-K."/>
        </authorList>
    </citation>
    <scope>NUCLEOTIDE SEQUENCE [LARGE SCALE GENOMIC DNA]</scope>
    <source>
        <strain evidence="2">MY3</strain>
    </source>
</reference>
<sequence>MHIYEARNNIMKIITSCISNSYNIFKQVLHITNAISLKGNIGSNQIKIFKLNTEYLN</sequence>